<dbReference type="InterPro" id="IPR041160">
    <property type="entry name" value="LD_cluster2"/>
</dbReference>
<dbReference type="Pfam" id="PF18163">
    <property type="entry name" value="LD_cluster2"/>
    <property type="match status" value="1"/>
</dbReference>
<dbReference type="AlphaFoldDB" id="A0A7D8ANB0"/>
<protein>
    <submittedName>
        <fullName evidence="1">Uncharacterized protein</fullName>
    </submittedName>
</protein>
<evidence type="ECO:0000313" key="1">
    <source>
        <dbReference type="EMBL" id="QMU98508.1"/>
    </source>
</evidence>
<dbReference type="EMBL" id="CP043732">
    <property type="protein sequence ID" value="QMU98508.1"/>
    <property type="molecule type" value="Genomic_DNA"/>
</dbReference>
<organism evidence="1 2">
    <name type="scientific">Microbacterium esteraromaticum</name>
    <dbReference type="NCBI Taxonomy" id="57043"/>
    <lineage>
        <taxon>Bacteria</taxon>
        <taxon>Bacillati</taxon>
        <taxon>Actinomycetota</taxon>
        <taxon>Actinomycetes</taxon>
        <taxon>Micrococcales</taxon>
        <taxon>Microbacteriaceae</taxon>
        <taxon>Microbacterium</taxon>
    </lineage>
</organism>
<sequence>MSEPALISRDALSGHKVALSVSESADLARLGLTEQHCRLVVAEVGRAIMLAGGTVVYGGHLNPGGYTEILIEEAQRFSSGRSVLEITLAESEYRKLTADELVAADRNLGDVGRLTLVSESCMTVPIARALDGSWTQDAGNALIAMREHVARATTARLIVGGRLAGYVGAEPGVIEEARLTIQSGGLLLVAGGYGGAAAAVAQRLYPQYFEGWAPGAYPAHAHDAEVTGALDNLHDAYMSAAPEPDIDEELLRILTISHRPADIARATVRLLSEAAH</sequence>
<evidence type="ECO:0000313" key="2">
    <source>
        <dbReference type="Proteomes" id="UP000515708"/>
    </source>
</evidence>
<dbReference type="RefSeq" id="WP_182253528.1">
    <property type="nucleotide sequence ID" value="NZ_CP043732.1"/>
</dbReference>
<name>A0A7D8ANB0_9MICO</name>
<dbReference type="Proteomes" id="UP000515708">
    <property type="component" value="Chromosome"/>
</dbReference>
<reference evidence="1 2" key="1">
    <citation type="journal article" date="2020" name="Front. Microbiol.">
        <title>Design of Bacterial Strain-Specific qPCR Assays Using NGS Data and Publicly Available Resources and Its Application to Track Biocontrol Strains.</title>
        <authorList>
            <person name="Hernandez I."/>
            <person name="Sant C."/>
            <person name="Martinez R."/>
            <person name="Fernandez C."/>
        </authorList>
    </citation>
    <scope>NUCLEOTIDE SEQUENCE [LARGE SCALE GENOMIC DNA]</scope>
    <source>
        <strain evidence="1 2">B24</strain>
    </source>
</reference>
<accession>A0A7D8ANB0</accession>
<proteinExistence type="predicted"/>
<gene>
    <name evidence="1" type="ORF">FVO59_15935</name>
</gene>